<dbReference type="PANTHER" id="PTHR24024">
    <property type="entry name" value="PULMONARY SURFACTANT-ASSOCIATED PROTEIN A"/>
    <property type="match status" value="1"/>
</dbReference>
<dbReference type="Proteomes" id="UP001519460">
    <property type="component" value="Unassembled WGS sequence"/>
</dbReference>
<reference evidence="2 3" key="1">
    <citation type="journal article" date="2023" name="Sci. Data">
        <title>Genome assembly of the Korean intertidal mud-creeper Batillaria attramentaria.</title>
        <authorList>
            <person name="Patra A.K."/>
            <person name="Ho P.T."/>
            <person name="Jun S."/>
            <person name="Lee S.J."/>
            <person name="Kim Y."/>
            <person name="Won Y.J."/>
        </authorList>
    </citation>
    <scope>NUCLEOTIDE SEQUENCE [LARGE SCALE GENOMIC DNA]</scope>
    <source>
        <strain evidence="2">Wonlab-2016</strain>
    </source>
</reference>
<dbReference type="InterPro" id="IPR051077">
    <property type="entry name" value="Ca-dependent_lectin"/>
</dbReference>
<keyword evidence="3" id="KW-1185">Reference proteome</keyword>
<feature type="non-terminal residue" evidence="2">
    <location>
        <position position="268"/>
    </location>
</feature>
<feature type="chain" id="PRO_5044852844" evidence="1">
    <location>
        <begin position="22"/>
        <end position="268"/>
    </location>
</feature>
<protein>
    <submittedName>
        <fullName evidence="2">Uncharacterized protein</fullName>
    </submittedName>
</protein>
<organism evidence="2 3">
    <name type="scientific">Batillaria attramentaria</name>
    <dbReference type="NCBI Taxonomy" id="370345"/>
    <lineage>
        <taxon>Eukaryota</taxon>
        <taxon>Metazoa</taxon>
        <taxon>Spiralia</taxon>
        <taxon>Lophotrochozoa</taxon>
        <taxon>Mollusca</taxon>
        <taxon>Gastropoda</taxon>
        <taxon>Caenogastropoda</taxon>
        <taxon>Sorbeoconcha</taxon>
        <taxon>Cerithioidea</taxon>
        <taxon>Batillariidae</taxon>
        <taxon>Batillaria</taxon>
    </lineage>
</organism>
<evidence type="ECO:0000313" key="2">
    <source>
        <dbReference type="EMBL" id="KAK7480149.1"/>
    </source>
</evidence>
<keyword evidence="1" id="KW-0732">Signal</keyword>
<evidence type="ECO:0000256" key="1">
    <source>
        <dbReference type="SAM" id="SignalP"/>
    </source>
</evidence>
<comment type="caution">
    <text evidence="2">The sequence shown here is derived from an EMBL/GenBank/DDBJ whole genome shotgun (WGS) entry which is preliminary data.</text>
</comment>
<proteinExistence type="predicted"/>
<dbReference type="EMBL" id="JACVVK020000287">
    <property type="protein sequence ID" value="KAK7480149.1"/>
    <property type="molecule type" value="Genomic_DNA"/>
</dbReference>
<accession>A0ABD0JZK5</accession>
<evidence type="ECO:0000313" key="3">
    <source>
        <dbReference type="Proteomes" id="UP001519460"/>
    </source>
</evidence>
<feature type="signal peptide" evidence="1">
    <location>
        <begin position="1"/>
        <end position="21"/>
    </location>
</feature>
<gene>
    <name evidence="2" type="ORF">BaRGS_00028633</name>
</gene>
<dbReference type="AlphaFoldDB" id="A0ABD0JZK5"/>
<name>A0ABD0JZK5_9CAEN</name>
<sequence>MTSKLISDVFLACFFIAIVSANELPDRKRALTEPVEVVVERQSQELATLKADHATLKSDLETTQGAFKVLQTQMNALTDSVRAQLHVLHLGTSGSGGTSGGDVASTFVRWGRSQCPEGAQTVYSGVVGGAYAHDPGAGANRLCMTLEPTFENVTQDQSGEIDGVEYIIPGHHNEDAVCSFCKASYATTFMVPGTTTCPGDAVFQYKGFLSSGYHADEAASEYLCLDSEPENRPGGAGNQNSGYFEHVLAHCGSLPCPPYQEGGVITCV</sequence>
<dbReference type="PANTHER" id="PTHR24024:SF18">
    <property type="entry name" value="SHORT-CHAIN COLLAGEN C4-LIKE"/>
    <property type="match status" value="1"/>
</dbReference>